<gene>
    <name evidence="12" type="ORF">DSTB1V02_LOCUS13058</name>
</gene>
<feature type="transmembrane region" description="Helical" evidence="10">
    <location>
        <begin position="121"/>
        <end position="141"/>
    </location>
</feature>
<dbReference type="OrthoDB" id="434092at2759"/>
<evidence type="ECO:0000256" key="6">
    <source>
        <dbReference type="ARBA" id="ARBA00022989"/>
    </source>
</evidence>
<dbReference type="EMBL" id="LR905151">
    <property type="protein sequence ID" value="CAD7253308.1"/>
    <property type="molecule type" value="Genomic_DNA"/>
</dbReference>
<dbReference type="GO" id="GO:0005789">
    <property type="term" value="C:endoplasmic reticulum membrane"/>
    <property type="evidence" value="ECO:0007669"/>
    <property type="project" value="TreeGrafter"/>
</dbReference>
<protein>
    <recommendedName>
        <fullName evidence="10">Elongation of very long chain fatty acids protein</fullName>
        <ecNumber evidence="10">2.3.1.199</ecNumber>
    </recommendedName>
    <alternativeName>
        <fullName evidence="10">Very-long-chain 3-oxoacyl-CoA synthase</fullName>
    </alternativeName>
</protein>
<dbReference type="GO" id="GO:0009922">
    <property type="term" value="F:fatty acid elongase activity"/>
    <property type="evidence" value="ECO:0007669"/>
    <property type="project" value="UniProtKB-EC"/>
</dbReference>
<evidence type="ECO:0000256" key="10">
    <source>
        <dbReference type="RuleBase" id="RU361115"/>
    </source>
</evidence>
<dbReference type="Pfam" id="PF01151">
    <property type="entry name" value="ELO"/>
    <property type="match status" value="1"/>
</dbReference>
<dbReference type="GO" id="GO:0034626">
    <property type="term" value="P:fatty acid elongation, polyunsaturated fatty acid"/>
    <property type="evidence" value="ECO:0007669"/>
    <property type="project" value="TreeGrafter"/>
</dbReference>
<dbReference type="EMBL" id="CAJPEV010005634">
    <property type="protein sequence ID" value="CAG0903351.1"/>
    <property type="molecule type" value="Genomic_DNA"/>
</dbReference>
<accession>A0A7R9FSA2</accession>
<name>A0A7R9FSA2_9CRUS</name>
<feature type="transmembrane region" description="Helical" evidence="10">
    <location>
        <begin position="148"/>
        <end position="167"/>
    </location>
</feature>
<keyword evidence="8 10" id="KW-0472">Membrane</keyword>
<evidence type="ECO:0000256" key="7">
    <source>
        <dbReference type="ARBA" id="ARBA00023098"/>
    </source>
</evidence>
<feature type="transmembrane region" description="Helical" evidence="10">
    <location>
        <begin position="33"/>
        <end position="53"/>
    </location>
</feature>
<dbReference type="PANTHER" id="PTHR11157:SF69">
    <property type="entry name" value="ELONGATION OF VERY LONG CHAIN FATTY ACIDS PROTEIN 7"/>
    <property type="match status" value="1"/>
</dbReference>
<dbReference type="GO" id="GO:0030148">
    <property type="term" value="P:sphingolipid biosynthetic process"/>
    <property type="evidence" value="ECO:0007669"/>
    <property type="project" value="TreeGrafter"/>
</dbReference>
<dbReference type="PANTHER" id="PTHR11157">
    <property type="entry name" value="FATTY ACID ACYL TRANSFERASE-RELATED"/>
    <property type="match status" value="1"/>
</dbReference>
<dbReference type="GO" id="GO:0042761">
    <property type="term" value="P:very long-chain fatty acid biosynthetic process"/>
    <property type="evidence" value="ECO:0007669"/>
    <property type="project" value="TreeGrafter"/>
</dbReference>
<keyword evidence="9 10" id="KW-0275">Fatty acid biosynthesis</keyword>
<keyword evidence="5 10" id="KW-0276">Fatty acid metabolism</keyword>
<evidence type="ECO:0000256" key="5">
    <source>
        <dbReference type="ARBA" id="ARBA00022832"/>
    </source>
</evidence>
<comment type="catalytic activity">
    <reaction evidence="10">
        <text>a very-long-chain acyl-CoA + malonyl-CoA + H(+) = a very-long-chain 3-oxoacyl-CoA + CO2 + CoA</text>
        <dbReference type="Rhea" id="RHEA:32727"/>
        <dbReference type="ChEBI" id="CHEBI:15378"/>
        <dbReference type="ChEBI" id="CHEBI:16526"/>
        <dbReference type="ChEBI" id="CHEBI:57287"/>
        <dbReference type="ChEBI" id="CHEBI:57384"/>
        <dbReference type="ChEBI" id="CHEBI:90725"/>
        <dbReference type="ChEBI" id="CHEBI:90736"/>
        <dbReference type="EC" id="2.3.1.199"/>
    </reaction>
</comment>
<reference evidence="12" key="1">
    <citation type="submission" date="2020-11" db="EMBL/GenBank/DDBJ databases">
        <authorList>
            <person name="Tran Van P."/>
        </authorList>
    </citation>
    <scope>NUCLEOTIDE SEQUENCE</scope>
</reference>
<keyword evidence="4 10" id="KW-0812">Transmembrane</keyword>
<evidence type="ECO:0000256" key="3">
    <source>
        <dbReference type="ARBA" id="ARBA00022679"/>
    </source>
</evidence>
<sequence>MAGNETTPAGTLREYYDQFSWALEYGSDKRVKGWFLMSSPVPTTVACIAYVLFMKWIGPRLMRDREPLQLKNLMVAYNIFQILFNVFILSLGIDSWLFEYSLTCQPVDYSLRPRAVRMVHAAWWFYFSKFVDWFDTLFFILRKKFDQVSLLHIVHHGIMPFSCWFGVKFTPGGHSTFFGLLNTQVHIIMYLYYTLAALGPKYRKYLWWKQHLTTIQMATVFVHAVQLLFVECDYPKVFVYVLMSHAIMFTFLFLDFYKKSYMHQDKRKAQRVSNGVPVPIKSSSEENSRGKKDGKNEKGANGITNGIHHNDEGLRKRATVKTVSQDISQVVNTESGKEESEATSLRAKVPSLAKQILSFNPGICFPVIHDASDH</sequence>
<proteinExistence type="inferred from homology"/>
<dbReference type="EC" id="2.3.1.199" evidence="10"/>
<feature type="transmembrane region" description="Helical" evidence="10">
    <location>
        <begin position="211"/>
        <end position="231"/>
    </location>
</feature>
<evidence type="ECO:0000256" key="4">
    <source>
        <dbReference type="ARBA" id="ARBA00022692"/>
    </source>
</evidence>
<dbReference type="GO" id="GO:0034625">
    <property type="term" value="P:fatty acid elongation, monounsaturated fatty acid"/>
    <property type="evidence" value="ECO:0007669"/>
    <property type="project" value="TreeGrafter"/>
</dbReference>
<keyword evidence="2 10" id="KW-0444">Lipid biosynthesis</keyword>
<evidence type="ECO:0000256" key="1">
    <source>
        <dbReference type="ARBA" id="ARBA00004141"/>
    </source>
</evidence>
<comment type="subcellular location">
    <subcellularLocation>
        <location evidence="1">Membrane</location>
        <topology evidence="1">Multi-pass membrane protein</topology>
    </subcellularLocation>
</comment>
<feature type="transmembrane region" description="Helical" evidence="10">
    <location>
        <begin position="179"/>
        <end position="199"/>
    </location>
</feature>
<evidence type="ECO:0000256" key="9">
    <source>
        <dbReference type="ARBA" id="ARBA00023160"/>
    </source>
</evidence>
<feature type="compositionally biased region" description="Basic and acidic residues" evidence="11">
    <location>
        <begin position="283"/>
        <end position="298"/>
    </location>
</feature>
<evidence type="ECO:0000256" key="8">
    <source>
        <dbReference type="ARBA" id="ARBA00023136"/>
    </source>
</evidence>
<comment type="similarity">
    <text evidence="10">Belongs to the ELO family.</text>
</comment>
<keyword evidence="7 10" id="KW-0443">Lipid metabolism</keyword>
<evidence type="ECO:0000313" key="13">
    <source>
        <dbReference type="Proteomes" id="UP000677054"/>
    </source>
</evidence>
<dbReference type="InterPro" id="IPR002076">
    <property type="entry name" value="ELO_fam"/>
</dbReference>
<feature type="transmembrane region" description="Helical" evidence="10">
    <location>
        <begin position="74"/>
        <end position="93"/>
    </location>
</feature>
<dbReference type="AlphaFoldDB" id="A0A7R9FSA2"/>
<keyword evidence="6 10" id="KW-1133">Transmembrane helix</keyword>
<evidence type="ECO:0000313" key="12">
    <source>
        <dbReference type="EMBL" id="CAD7253308.1"/>
    </source>
</evidence>
<feature type="region of interest" description="Disordered" evidence="11">
    <location>
        <begin position="268"/>
        <end position="309"/>
    </location>
</feature>
<evidence type="ECO:0000256" key="2">
    <source>
        <dbReference type="ARBA" id="ARBA00022516"/>
    </source>
</evidence>
<dbReference type="Proteomes" id="UP000677054">
    <property type="component" value="Unassembled WGS sequence"/>
</dbReference>
<keyword evidence="13" id="KW-1185">Reference proteome</keyword>
<organism evidence="12">
    <name type="scientific">Darwinula stevensoni</name>
    <dbReference type="NCBI Taxonomy" id="69355"/>
    <lineage>
        <taxon>Eukaryota</taxon>
        <taxon>Metazoa</taxon>
        <taxon>Ecdysozoa</taxon>
        <taxon>Arthropoda</taxon>
        <taxon>Crustacea</taxon>
        <taxon>Oligostraca</taxon>
        <taxon>Ostracoda</taxon>
        <taxon>Podocopa</taxon>
        <taxon>Podocopida</taxon>
        <taxon>Darwinulocopina</taxon>
        <taxon>Darwinuloidea</taxon>
        <taxon>Darwinulidae</taxon>
        <taxon>Darwinula</taxon>
    </lineage>
</organism>
<keyword evidence="3 10" id="KW-0808">Transferase</keyword>
<dbReference type="GO" id="GO:0019367">
    <property type="term" value="P:fatty acid elongation, saturated fatty acid"/>
    <property type="evidence" value="ECO:0007669"/>
    <property type="project" value="TreeGrafter"/>
</dbReference>
<evidence type="ECO:0000256" key="11">
    <source>
        <dbReference type="SAM" id="MobiDB-lite"/>
    </source>
</evidence>
<feature type="transmembrane region" description="Helical" evidence="10">
    <location>
        <begin position="237"/>
        <end position="257"/>
    </location>
</feature>